<dbReference type="OrthoDB" id="9769739at2"/>
<feature type="transmembrane region" description="Helical" evidence="5">
    <location>
        <begin position="258"/>
        <end position="281"/>
    </location>
</feature>
<feature type="transmembrane region" description="Helical" evidence="5">
    <location>
        <begin position="390"/>
        <end position="420"/>
    </location>
</feature>
<name>A0A173MQ41_9BACT</name>
<dbReference type="STRING" id="477680.SAMN05421788_1011007"/>
<feature type="transmembrane region" description="Helical" evidence="5">
    <location>
        <begin position="167"/>
        <end position="185"/>
    </location>
</feature>
<sequence>MKKAFQFVGADASAALVVFLVALPLCLGIALGSNAPLFSGIIAGIVGGIVIGIFSGSHLSVSGPAAGLTAIVAAGIGKMPVFEAFLLSVVIAGVFQLLLGFLKAGVLGDYVPTSVIKGMLAAIGIILILKQLPHLVGYDANYEGDETFAQADQHNTFSEITSALNRVTPLAILIGVVAILIQVLWDNVLVKKSSVFQLIPAPLVVVVAGILLSKAGVFIGNGWYLRDTQLVSIPVASDAKQFFSFFTFPDMKYLGLPVVWTTGLTIAIVASLETLLCVEAADKLDPYHRVTPTNRELKAQGIGNLVSGLLGGLPVTSVIVRTSVNINAGARSKMSAIFHGMLLLLCVAFIPTLLKLIPLSALAGVLIYTGFKLAKPALFKDFYGKGFDQFVPFVVTIVAIIFTDLLVGILIGIVTGLFFVMRSNFKTAVYVVNTGQQYLFRLRKDVSFLNKALLREKLEQVPAHSDVLIDMANADFIDKDVIEVINDFLLHAHLKNIKVDVRKNASQANHKLISSHSLGINV</sequence>
<dbReference type="PROSITE" id="PS50801">
    <property type="entry name" value="STAS"/>
    <property type="match status" value="1"/>
</dbReference>
<dbReference type="RefSeq" id="WP_076376243.1">
    <property type="nucleotide sequence ID" value="NZ_AP017422.1"/>
</dbReference>
<reference evidence="8" key="1">
    <citation type="submission" date="2017-01" db="EMBL/GenBank/DDBJ databases">
        <authorList>
            <person name="Varghese N."/>
            <person name="Submissions S."/>
        </authorList>
    </citation>
    <scope>NUCLEOTIDE SEQUENCE [LARGE SCALE GENOMIC DNA]</scope>
    <source>
        <strain evidence="8">DSM 21054</strain>
    </source>
</reference>
<feature type="domain" description="STAS" evidence="6">
    <location>
        <begin position="439"/>
        <end position="485"/>
    </location>
</feature>
<evidence type="ECO:0000256" key="2">
    <source>
        <dbReference type="ARBA" id="ARBA00022692"/>
    </source>
</evidence>
<feature type="transmembrane region" description="Helical" evidence="5">
    <location>
        <begin position="110"/>
        <end position="129"/>
    </location>
</feature>
<gene>
    <name evidence="7" type="ORF">SAMN05421788_1011007</name>
</gene>
<dbReference type="InterPro" id="IPR036513">
    <property type="entry name" value="STAS_dom_sf"/>
</dbReference>
<dbReference type="SUPFAM" id="SSF52091">
    <property type="entry name" value="SpoIIaa-like"/>
    <property type="match status" value="1"/>
</dbReference>
<proteinExistence type="predicted"/>
<evidence type="ECO:0000256" key="3">
    <source>
        <dbReference type="ARBA" id="ARBA00022989"/>
    </source>
</evidence>
<dbReference type="GO" id="GO:0055085">
    <property type="term" value="P:transmembrane transport"/>
    <property type="evidence" value="ECO:0007669"/>
    <property type="project" value="InterPro"/>
</dbReference>
<organism evidence="7 8">
    <name type="scientific">Filimonas lacunae</name>
    <dbReference type="NCBI Taxonomy" id="477680"/>
    <lineage>
        <taxon>Bacteria</taxon>
        <taxon>Pseudomonadati</taxon>
        <taxon>Bacteroidota</taxon>
        <taxon>Chitinophagia</taxon>
        <taxon>Chitinophagales</taxon>
        <taxon>Chitinophagaceae</taxon>
        <taxon>Filimonas</taxon>
    </lineage>
</organism>
<feature type="transmembrane region" description="Helical" evidence="5">
    <location>
        <begin position="81"/>
        <end position="104"/>
    </location>
</feature>
<evidence type="ECO:0000256" key="4">
    <source>
        <dbReference type="ARBA" id="ARBA00023136"/>
    </source>
</evidence>
<keyword evidence="4 5" id="KW-0472">Membrane</keyword>
<feature type="transmembrane region" description="Helical" evidence="5">
    <location>
        <begin position="37"/>
        <end position="61"/>
    </location>
</feature>
<evidence type="ECO:0000313" key="8">
    <source>
        <dbReference type="Proteomes" id="UP000186917"/>
    </source>
</evidence>
<keyword evidence="8" id="KW-1185">Reference proteome</keyword>
<dbReference type="EMBL" id="FTOR01000001">
    <property type="protein sequence ID" value="SIS75362.1"/>
    <property type="molecule type" value="Genomic_DNA"/>
</dbReference>
<dbReference type="PANTHER" id="PTHR11814">
    <property type="entry name" value="SULFATE TRANSPORTER"/>
    <property type="match status" value="1"/>
</dbReference>
<feature type="transmembrane region" description="Helical" evidence="5">
    <location>
        <begin position="12"/>
        <end position="31"/>
    </location>
</feature>
<dbReference type="GO" id="GO:0016020">
    <property type="term" value="C:membrane"/>
    <property type="evidence" value="ECO:0007669"/>
    <property type="project" value="UniProtKB-SubCell"/>
</dbReference>
<feature type="transmembrane region" description="Helical" evidence="5">
    <location>
        <begin position="197"/>
        <end position="219"/>
    </location>
</feature>
<protein>
    <submittedName>
        <fullName evidence="7">Sulfate permease, MFS superfamily</fullName>
    </submittedName>
</protein>
<keyword evidence="3 5" id="KW-1133">Transmembrane helix</keyword>
<dbReference type="InterPro" id="IPR011547">
    <property type="entry name" value="SLC26A/SulP_dom"/>
</dbReference>
<keyword evidence="2 5" id="KW-0812">Transmembrane</keyword>
<feature type="transmembrane region" description="Helical" evidence="5">
    <location>
        <begin position="341"/>
        <end position="370"/>
    </location>
</feature>
<evidence type="ECO:0000259" key="6">
    <source>
        <dbReference type="PROSITE" id="PS50801"/>
    </source>
</evidence>
<dbReference type="InterPro" id="IPR001902">
    <property type="entry name" value="SLC26A/SulP_fam"/>
</dbReference>
<dbReference type="KEGG" id="fln:FLA_5620"/>
<evidence type="ECO:0000256" key="5">
    <source>
        <dbReference type="SAM" id="Phobius"/>
    </source>
</evidence>
<evidence type="ECO:0000313" key="7">
    <source>
        <dbReference type="EMBL" id="SIS75362.1"/>
    </source>
</evidence>
<accession>A0A173MQ41</accession>
<evidence type="ECO:0000256" key="1">
    <source>
        <dbReference type="ARBA" id="ARBA00004141"/>
    </source>
</evidence>
<dbReference type="Pfam" id="PF00916">
    <property type="entry name" value="Sulfate_transp"/>
    <property type="match status" value="1"/>
</dbReference>
<comment type="subcellular location">
    <subcellularLocation>
        <location evidence="1">Membrane</location>
        <topology evidence="1">Multi-pass membrane protein</topology>
    </subcellularLocation>
</comment>
<feature type="transmembrane region" description="Helical" evidence="5">
    <location>
        <begin position="301"/>
        <end position="320"/>
    </location>
</feature>
<dbReference type="AlphaFoldDB" id="A0A173MQ41"/>
<dbReference type="Proteomes" id="UP000186917">
    <property type="component" value="Unassembled WGS sequence"/>
</dbReference>
<dbReference type="InterPro" id="IPR002645">
    <property type="entry name" value="STAS_dom"/>
</dbReference>